<protein>
    <recommendedName>
        <fullName evidence="2">DUF1985 domain-containing protein</fullName>
    </recommendedName>
</protein>
<name>A0A8S9J6L2_BRACR</name>
<sequence>MAIRSNHLKFLANLVHSFLCKELITSKLHEKCFVFARTPLWFSLQEYHDVTGLKISRESKSDVVKWKDDGDFWSKLLNVGGKISLKLIRKVHLQDVHKWTRIERLRLIYLCVIMGVVMGRDEKVNIPHMYIKLVMDLDKVRKFHWGLHSFDFLLSSIDKTRKKFDNKETYILEGFTYAFQIWIMEAVPDFGEILARGLISCGGQVVFGHLRDSSWIRKKFDWSETDWAVLEPKTSEMEEVDVEAEPAGSVDDTNVAAEVETSASNAAEVHTSATNVAGRGKRKIHDEGAESRKKKLLCQ</sequence>
<dbReference type="Proteomes" id="UP000712281">
    <property type="component" value="Unassembled WGS sequence"/>
</dbReference>
<evidence type="ECO:0000313" key="4">
    <source>
        <dbReference type="Proteomes" id="UP000712281"/>
    </source>
</evidence>
<feature type="compositionally biased region" description="Polar residues" evidence="1">
    <location>
        <begin position="262"/>
        <end position="275"/>
    </location>
</feature>
<evidence type="ECO:0000313" key="3">
    <source>
        <dbReference type="EMBL" id="KAF2577675.1"/>
    </source>
</evidence>
<accession>A0A8S9J6L2</accession>
<evidence type="ECO:0000256" key="1">
    <source>
        <dbReference type="SAM" id="MobiDB-lite"/>
    </source>
</evidence>
<evidence type="ECO:0000259" key="2">
    <source>
        <dbReference type="Pfam" id="PF09331"/>
    </source>
</evidence>
<feature type="domain" description="DUF1985" evidence="2">
    <location>
        <begin position="19"/>
        <end position="155"/>
    </location>
</feature>
<reference evidence="3" key="1">
    <citation type="submission" date="2019-12" db="EMBL/GenBank/DDBJ databases">
        <title>Genome sequencing and annotation of Brassica cretica.</title>
        <authorList>
            <person name="Studholme D.J."/>
            <person name="Sarris P.F."/>
        </authorList>
    </citation>
    <scope>NUCLEOTIDE SEQUENCE</scope>
    <source>
        <strain evidence="3">PFS-001/15</strain>
        <tissue evidence="3">Leaf</tissue>
    </source>
</reference>
<dbReference type="PANTHER" id="PTHR48449:SF1">
    <property type="entry name" value="DUF1985 DOMAIN-CONTAINING PROTEIN"/>
    <property type="match status" value="1"/>
</dbReference>
<dbReference type="PANTHER" id="PTHR48449">
    <property type="entry name" value="DUF1985 DOMAIN-CONTAINING PROTEIN"/>
    <property type="match status" value="1"/>
</dbReference>
<dbReference type="EMBL" id="QGKW02001660">
    <property type="protein sequence ID" value="KAF2577675.1"/>
    <property type="molecule type" value="Genomic_DNA"/>
</dbReference>
<dbReference type="InterPro" id="IPR015410">
    <property type="entry name" value="DUF1985"/>
</dbReference>
<comment type="caution">
    <text evidence="3">The sequence shown here is derived from an EMBL/GenBank/DDBJ whole genome shotgun (WGS) entry which is preliminary data.</text>
</comment>
<organism evidence="3 4">
    <name type="scientific">Brassica cretica</name>
    <name type="common">Mustard</name>
    <dbReference type="NCBI Taxonomy" id="69181"/>
    <lineage>
        <taxon>Eukaryota</taxon>
        <taxon>Viridiplantae</taxon>
        <taxon>Streptophyta</taxon>
        <taxon>Embryophyta</taxon>
        <taxon>Tracheophyta</taxon>
        <taxon>Spermatophyta</taxon>
        <taxon>Magnoliopsida</taxon>
        <taxon>eudicotyledons</taxon>
        <taxon>Gunneridae</taxon>
        <taxon>Pentapetalae</taxon>
        <taxon>rosids</taxon>
        <taxon>malvids</taxon>
        <taxon>Brassicales</taxon>
        <taxon>Brassicaceae</taxon>
        <taxon>Brassiceae</taxon>
        <taxon>Brassica</taxon>
    </lineage>
</organism>
<feature type="region of interest" description="Disordered" evidence="1">
    <location>
        <begin position="262"/>
        <end position="299"/>
    </location>
</feature>
<dbReference type="Pfam" id="PF09331">
    <property type="entry name" value="DUF1985"/>
    <property type="match status" value="1"/>
</dbReference>
<gene>
    <name evidence="3" type="ORF">F2Q68_00004689</name>
</gene>
<proteinExistence type="predicted"/>
<dbReference type="AlphaFoldDB" id="A0A8S9J6L2"/>